<feature type="transmembrane region" description="Helical" evidence="1">
    <location>
        <begin position="57"/>
        <end position="76"/>
    </location>
</feature>
<protein>
    <submittedName>
        <fullName evidence="3">RNA polymerase sigma factor</fullName>
    </submittedName>
</protein>
<dbReference type="EMBL" id="CP011114">
    <property type="protein sequence ID" value="AKG35771.1"/>
    <property type="molecule type" value="Genomic_DNA"/>
</dbReference>
<dbReference type="PATRIC" id="fig|1333534.5.peg.3369"/>
<gene>
    <name evidence="3" type="ORF">VK70_15300</name>
</gene>
<keyword evidence="1" id="KW-1133">Transmembrane helix</keyword>
<dbReference type="HOGENOM" id="CLU_485587_0_0_9"/>
<evidence type="ECO:0000259" key="2">
    <source>
        <dbReference type="Pfam" id="PF13786"/>
    </source>
</evidence>
<reference evidence="3 4" key="2">
    <citation type="journal article" date="2016" name="Genome Announc.">
        <title>Genome Sequence of a Gram-Positive Diazotroph, Paenibacillus durus Type Strain ATCC 35681.</title>
        <authorList>
            <person name="Halim M.A."/>
            <person name="Rahman A.Y."/>
            <person name="Sim K.S."/>
            <person name="Yam H.C."/>
            <person name="Rahim A.A."/>
            <person name="Ghazali A.H."/>
            <person name="Najimudin N."/>
        </authorList>
    </citation>
    <scope>NUCLEOTIDE SEQUENCE [LARGE SCALE GENOMIC DNA]</scope>
    <source>
        <strain evidence="3 4">ATCC 35681</strain>
    </source>
</reference>
<dbReference type="Gene3D" id="2.60.40.1630">
    <property type="entry name" value="bacillus anthracis domain"/>
    <property type="match status" value="1"/>
</dbReference>
<dbReference type="AlphaFoldDB" id="A0A0F7CJ16"/>
<feature type="domain" description="DUF4179" evidence="2">
    <location>
        <begin position="50"/>
        <end position="131"/>
    </location>
</feature>
<name>A0A0F7CJ16_PAEDU</name>
<keyword evidence="1" id="KW-0812">Transmembrane</keyword>
<dbReference type="Proteomes" id="UP000034189">
    <property type="component" value="Chromosome"/>
</dbReference>
<dbReference type="Pfam" id="PF13786">
    <property type="entry name" value="DUF4179"/>
    <property type="match status" value="1"/>
</dbReference>
<reference evidence="3 4" key="1">
    <citation type="submission" date="2015-03" db="EMBL/GenBank/DDBJ databases">
        <authorList>
            <person name="Abdul Halim M."/>
        </authorList>
    </citation>
    <scope>NUCLEOTIDE SEQUENCE [LARGE SCALE GENOMIC DNA]</scope>
    <source>
        <strain evidence="3 4">ATCC 35681</strain>
    </source>
</reference>
<evidence type="ECO:0000256" key="1">
    <source>
        <dbReference type="SAM" id="Phobius"/>
    </source>
</evidence>
<proteinExistence type="predicted"/>
<dbReference type="OrthoDB" id="2770170at2"/>
<evidence type="ECO:0000313" key="3">
    <source>
        <dbReference type="EMBL" id="AKG35771.1"/>
    </source>
</evidence>
<accession>A0A0F7CJ16</accession>
<evidence type="ECO:0000313" key="4">
    <source>
        <dbReference type="Proteomes" id="UP000034189"/>
    </source>
</evidence>
<dbReference type="InterPro" id="IPR025436">
    <property type="entry name" value="DUF4179"/>
</dbReference>
<organism evidence="3 4">
    <name type="scientific">Paenibacillus durus ATCC 35681</name>
    <dbReference type="NCBI Taxonomy" id="1333534"/>
    <lineage>
        <taxon>Bacteria</taxon>
        <taxon>Bacillati</taxon>
        <taxon>Bacillota</taxon>
        <taxon>Bacilli</taxon>
        <taxon>Bacillales</taxon>
        <taxon>Paenibacillaceae</taxon>
        <taxon>Paenibacillus</taxon>
    </lineage>
</organism>
<keyword evidence="1" id="KW-0472">Membrane</keyword>
<dbReference type="RefSeq" id="WP_025694893.1">
    <property type="nucleotide sequence ID" value="NZ_ASQQ01000201.1"/>
</dbReference>
<sequence>MKRLEDELKLRLNDDEQVPYPDFGAMWERIEQTVPARPEVGGNFAGAFVRKRKVKRIAAVATLGAVLVAAPVYAAIHYDLGYLLNGKSGIQAALEQNMGQTLEQSVTWEGITMTLRTAIVDDNRTVILYTLDAGFRPPEEFWNFKGFSLRDAEGNPIEAEVSDLLRWDLNNKRYYGILETDWTPSQDNTRVQLVAEELRKYSYQEQEINLDPASKEPQSFTIGRDGMQKIKIQPFTQGTDKMMFASTVTFDRPEVKSWTFPQIVAYRDGAEVRPLPGGTFGKPDGSGNYSSQQYFDPKAVTAGKTVFKLQYRRVDHTVDGPWTFDLQLSKKQMESGTIETALNLPLEAGDSASMLEKMVITPTQIRLVIRTQEKHQEIPYKRYSLEVDGKTLEGPRYYSIEDPYRISLRIERPLDLKVTKDTPIVFVGKYKVTDHEDKQKSFQLTGISGKKRTLETTIGGYPVTWTYYKQGADLYVETGSKDARFGGINQTYIMQGKERLLGEQLTANFTGDGNNKAIDVYKNFKGTEAEIHMFFYTIDDPEKETRVTLRPGPTHSGSPEQ</sequence>